<keyword evidence="3" id="KW-0067">ATP-binding</keyword>
<protein>
    <submittedName>
        <fullName evidence="5">Allophanate hydrolase subunit 1</fullName>
    </submittedName>
</protein>
<evidence type="ECO:0000256" key="1">
    <source>
        <dbReference type="ARBA" id="ARBA00022741"/>
    </source>
</evidence>
<name>A0ABP6PB21_9ACTN</name>
<feature type="domain" description="Carboxyltransferase" evidence="4">
    <location>
        <begin position="29"/>
        <end position="218"/>
    </location>
</feature>
<dbReference type="Gene3D" id="3.30.1360.40">
    <property type="match status" value="1"/>
</dbReference>
<evidence type="ECO:0000259" key="4">
    <source>
        <dbReference type="SMART" id="SM00796"/>
    </source>
</evidence>
<dbReference type="SUPFAM" id="SSF50891">
    <property type="entry name" value="Cyclophilin-like"/>
    <property type="match status" value="1"/>
</dbReference>
<dbReference type="Proteomes" id="UP001499924">
    <property type="component" value="Unassembled WGS sequence"/>
</dbReference>
<accession>A0ABP6PB21</accession>
<dbReference type="Gene3D" id="2.40.100.10">
    <property type="entry name" value="Cyclophilin-like"/>
    <property type="match status" value="1"/>
</dbReference>
<dbReference type="InterPro" id="IPR029000">
    <property type="entry name" value="Cyclophilin-like_dom_sf"/>
</dbReference>
<dbReference type="PANTHER" id="PTHR34698">
    <property type="entry name" value="5-OXOPROLINASE SUBUNIT B"/>
    <property type="match status" value="1"/>
</dbReference>
<dbReference type="SUPFAM" id="SSF160467">
    <property type="entry name" value="PH0987 N-terminal domain-like"/>
    <property type="match status" value="1"/>
</dbReference>
<dbReference type="SMART" id="SM00796">
    <property type="entry name" value="AHS1"/>
    <property type="match status" value="1"/>
</dbReference>
<keyword evidence="2 5" id="KW-0378">Hydrolase</keyword>
<dbReference type="Pfam" id="PF02682">
    <property type="entry name" value="CT_C_D"/>
    <property type="match status" value="1"/>
</dbReference>
<dbReference type="EMBL" id="BAAAVV010000006">
    <property type="protein sequence ID" value="GAA3173733.1"/>
    <property type="molecule type" value="Genomic_DNA"/>
</dbReference>
<evidence type="ECO:0000256" key="2">
    <source>
        <dbReference type="ARBA" id="ARBA00022801"/>
    </source>
</evidence>
<comment type="caution">
    <text evidence="5">The sequence shown here is derived from an EMBL/GenBank/DDBJ whole genome shotgun (WGS) entry which is preliminary data.</text>
</comment>
<keyword evidence="1" id="KW-0547">Nucleotide-binding</keyword>
<gene>
    <name evidence="5" type="ORF">GCM10010531_29120</name>
</gene>
<dbReference type="InterPro" id="IPR003833">
    <property type="entry name" value="CT_C_D"/>
</dbReference>
<reference evidence="6" key="1">
    <citation type="journal article" date="2019" name="Int. J. Syst. Evol. Microbiol.">
        <title>The Global Catalogue of Microorganisms (GCM) 10K type strain sequencing project: providing services to taxonomists for standard genome sequencing and annotation.</title>
        <authorList>
            <consortium name="The Broad Institute Genomics Platform"/>
            <consortium name="The Broad Institute Genome Sequencing Center for Infectious Disease"/>
            <person name="Wu L."/>
            <person name="Ma J."/>
        </authorList>
    </citation>
    <scope>NUCLEOTIDE SEQUENCE [LARGE SCALE GENOMIC DNA]</scope>
    <source>
        <strain evidence="6">JCM 15614</strain>
    </source>
</reference>
<keyword evidence="6" id="KW-1185">Reference proteome</keyword>
<dbReference type="InterPro" id="IPR010016">
    <property type="entry name" value="PxpB"/>
</dbReference>
<dbReference type="PANTHER" id="PTHR34698:SF2">
    <property type="entry name" value="5-OXOPROLINASE SUBUNIT B"/>
    <property type="match status" value="1"/>
</dbReference>
<dbReference type="GO" id="GO:0016787">
    <property type="term" value="F:hydrolase activity"/>
    <property type="evidence" value="ECO:0007669"/>
    <property type="project" value="UniProtKB-KW"/>
</dbReference>
<proteinExistence type="predicted"/>
<sequence>MIGRVRAARDSVPAGAVTDHGPVTIGADLHVSPYGDRALLVEVADLAAVAAVTAALERSPLPGQRDLVPAARTVLVHLDRPPAETDAAVLRRLATAPVPVVSALPPVELPVVFDGPDLADVADLTGRSAAAVVAVLTGIELTVAFSGFAPGFGYLTGLPEELHVPRRATPRTRVPAGAVGLAGPFAGAYPRASPGGWQLVGRTEAVLFDVEREDPALLRPGARVRFREVR</sequence>
<evidence type="ECO:0000313" key="6">
    <source>
        <dbReference type="Proteomes" id="UP001499924"/>
    </source>
</evidence>
<evidence type="ECO:0000256" key="3">
    <source>
        <dbReference type="ARBA" id="ARBA00022840"/>
    </source>
</evidence>
<evidence type="ECO:0000313" key="5">
    <source>
        <dbReference type="EMBL" id="GAA3173733.1"/>
    </source>
</evidence>
<organism evidence="5 6">
    <name type="scientific">Blastococcus jejuensis</name>
    <dbReference type="NCBI Taxonomy" id="351224"/>
    <lineage>
        <taxon>Bacteria</taxon>
        <taxon>Bacillati</taxon>
        <taxon>Actinomycetota</taxon>
        <taxon>Actinomycetes</taxon>
        <taxon>Geodermatophilales</taxon>
        <taxon>Geodermatophilaceae</taxon>
        <taxon>Blastococcus</taxon>
    </lineage>
</organism>